<name>A0A0F8WGF5_9ZZZZ</name>
<comment type="caution">
    <text evidence="1">The sequence shown here is derived from an EMBL/GenBank/DDBJ whole genome shotgun (WGS) entry which is preliminary data.</text>
</comment>
<sequence length="333" mass="36774">EERIFDPGPADTSVEDALVGLGRDITRAAVDISKGIAAKRDRDDQTSLDSALIEFAKKTGQRQNDILSNEDLNSKDGIDKYVLDSNDAVETISDDLNLNDRVREALKRGVRPDVISGIDNLSRAYQQRANNAVALNISEAQNLAIDSVLANPSSENLKKNIDRVSAMIDASTQNPLTRAALYTNKGVNPVEFKEGVINNIQENWVQGQIQQDAEGTLARIESGELNEAFKDAKTKQLYEDEARRQIAVNKRDQKIAKAEAQRVEGERIYDTFSQGQLTLTEIDNSILPTNEKLAWRARLKAASGTNAQKFIKSDPEVYSQVYIALTTDGLVPL</sequence>
<dbReference type="AlphaFoldDB" id="A0A0F8WGF5"/>
<accession>A0A0F8WGF5</accession>
<organism evidence="1">
    <name type="scientific">marine sediment metagenome</name>
    <dbReference type="NCBI Taxonomy" id="412755"/>
    <lineage>
        <taxon>unclassified sequences</taxon>
        <taxon>metagenomes</taxon>
        <taxon>ecological metagenomes</taxon>
    </lineage>
</organism>
<proteinExistence type="predicted"/>
<evidence type="ECO:0000313" key="1">
    <source>
        <dbReference type="EMBL" id="KKK55693.1"/>
    </source>
</evidence>
<gene>
    <name evidence="1" type="ORF">LCGC14_3071990</name>
</gene>
<feature type="non-terminal residue" evidence="1">
    <location>
        <position position="1"/>
    </location>
</feature>
<protein>
    <submittedName>
        <fullName evidence="1">Uncharacterized protein</fullName>
    </submittedName>
</protein>
<dbReference type="EMBL" id="LAZR01065370">
    <property type="protein sequence ID" value="KKK55693.1"/>
    <property type="molecule type" value="Genomic_DNA"/>
</dbReference>
<reference evidence="1" key="1">
    <citation type="journal article" date="2015" name="Nature">
        <title>Complex archaea that bridge the gap between prokaryotes and eukaryotes.</title>
        <authorList>
            <person name="Spang A."/>
            <person name="Saw J.H."/>
            <person name="Jorgensen S.L."/>
            <person name="Zaremba-Niedzwiedzka K."/>
            <person name="Martijn J."/>
            <person name="Lind A.E."/>
            <person name="van Eijk R."/>
            <person name="Schleper C."/>
            <person name="Guy L."/>
            <person name="Ettema T.J."/>
        </authorList>
    </citation>
    <scope>NUCLEOTIDE SEQUENCE</scope>
</reference>